<dbReference type="PANTHER" id="PTHR34756">
    <property type="entry name" value="CELL DIVISION CYCLE-ASSOCIATED PROTEIN 3"/>
    <property type="match status" value="1"/>
</dbReference>
<accession>A0A6I8T5W5</accession>
<dbReference type="InParanoid" id="A0A6I8T5W5"/>
<gene>
    <name evidence="1" type="primary">5573003</name>
</gene>
<evidence type="ECO:0000313" key="2">
    <source>
        <dbReference type="Proteomes" id="UP000008820"/>
    </source>
</evidence>
<dbReference type="FunCoup" id="A0A6I8T5W5">
    <property type="interactions" value="10"/>
</dbReference>
<reference evidence="1 2" key="1">
    <citation type="submission" date="2017-06" db="EMBL/GenBank/DDBJ databases">
        <title>Aedes aegypti genome working group (AGWG) sequencing and assembly.</title>
        <authorList>
            <consortium name="Aedes aegypti Genome Working Group (AGWG)"/>
            <person name="Matthews B.J."/>
        </authorList>
    </citation>
    <scope>NUCLEOTIDE SEQUENCE [LARGE SCALE GENOMIC DNA]</scope>
    <source>
        <strain evidence="1 2">LVP_AGWG</strain>
    </source>
</reference>
<protein>
    <submittedName>
        <fullName evidence="1">Uncharacterized protein</fullName>
    </submittedName>
</protein>
<organism evidence="1 2">
    <name type="scientific">Aedes aegypti</name>
    <name type="common">Yellowfever mosquito</name>
    <name type="synonym">Culex aegypti</name>
    <dbReference type="NCBI Taxonomy" id="7159"/>
    <lineage>
        <taxon>Eukaryota</taxon>
        <taxon>Metazoa</taxon>
        <taxon>Ecdysozoa</taxon>
        <taxon>Arthropoda</taxon>
        <taxon>Hexapoda</taxon>
        <taxon>Insecta</taxon>
        <taxon>Pterygota</taxon>
        <taxon>Neoptera</taxon>
        <taxon>Endopterygota</taxon>
        <taxon>Diptera</taxon>
        <taxon>Nematocera</taxon>
        <taxon>Culicoidea</taxon>
        <taxon>Culicidae</taxon>
        <taxon>Culicinae</taxon>
        <taxon>Aedini</taxon>
        <taxon>Aedes</taxon>
        <taxon>Stegomyia</taxon>
    </lineage>
</organism>
<dbReference type="PANTHER" id="PTHR34756:SF1">
    <property type="entry name" value="CELL DIVISION CYCLE-ASSOCIATED PROTEIN 3"/>
    <property type="match status" value="1"/>
</dbReference>
<evidence type="ECO:0000313" key="1">
    <source>
        <dbReference type="EnsemblMetazoa" id="AAEL001922-PB"/>
    </source>
</evidence>
<reference evidence="1" key="2">
    <citation type="submission" date="2020-05" db="UniProtKB">
        <authorList>
            <consortium name="EnsemblMetazoa"/>
        </authorList>
    </citation>
    <scope>IDENTIFICATION</scope>
    <source>
        <strain evidence="1">LVP_AGWG</strain>
    </source>
</reference>
<dbReference type="EnsemblMetazoa" id="AAEL001922-RB">
    <property type="protein sequence ID" value="AAEL001922-PB"/>
    <property type="gene ID" value="AAEL001922"/>
</dbReference>
<dbReference type="AlphaFoldDB" id="A0A6I8T5W5"/>
<sequence>MGIFHSKIAPDSKTIEQLNNFDDPRSPTVNINRSPIGPELASDKPIITKVRDLTADLTELLDNVQTPDRLPTEKLQSVLDPRSPGMFLRTPLVLDESGASNISLRGSSIEYEEIDCDGELSFKDCTATDISEVLSVGPADGSGSIFSNTSLNTELKADIDSIIQKLYDAGSIKDPRSPSVDIQRTPIVFQEEVEPNPIEDKEEIESETKEETNVEQPHVQQEQQEITYKANEEKTTATKPSTIIHQDEDITTPVLAVTTTPKRNKSELSARKIAGGPRTPLGCVTNVQPLSGSITGHDVLRKTALIGQMKLGSSAGMMMSSSAEAPVAKKLQTRSKIPTFRMK</sequence>
<name>A0A6I8T5W5_AEDAE</name>
<keyword evidence="2" id="KW-1185">Reference proteome</keyword>
<dbReference type="InterPro" id="IPR038832">
    <property type="entry name" value="CDCA3"/>
</dbReference>
<proteinExistence type="predicted"/>
<dbReference type="OrthoDB" id="6337960at2759"/>
<dbReference type="Proteomes" id="UP000008820">
    <property type="component" value="Chromosome 2"/>
</dbReference>